<reference evidence="9" key="1">
    <citation type="submission" date="2018-02" db="EMBL/GenBank/DDBJ databases">
        <authorList>
            <person name="Cohen D.B."/>
            <person name="Kent A.D."/>
        </authorList>
    </citation>
    <scope>NUCLEOTIDE SEQUENCE</scope>
</reference>
<keyword evidence="5" id="KW-0804">Transcription</keyword>
<dbReference type="Gene3D" id="3.80.10.10">
    <property type="entry name" value="Ribonuclease Inhibitor"/>
    <property type="match status" value="2"/>
</dbReference>
<organism evidence="9">
    <name type="scientific">Fagus sylvatica</name>
    <name type="common">Beechnut</name>
    <dbReference type="NCBI Taxonomy" id="28930"/>
    <lineage>
        <taxon>Eukaryota</taxon>
        <taxon>Viridiplantae</taxon>
        <taxon>Streptophyta</taxon>
        <taxon>Embryophyta</taxon>
        <taxon>Tracheophyta</taxon>
        <taxon>Spermatophyta</taxon>
        <taxon>Magnoliopsida</taxon>
        <taxon>eudicotyledons</taxon>
        <taxon>Gunneridae</taxon>
        <taxon>Pentapetalae</taxon>
        <taxon>rosids</taxon>
        <taxon>fabids</taxon>
        <taxon>Fagales</taxon>
        <taxon>Fagaceae</taxon>
        <taxon>Fagus</taxon>
    </lineage>
</organism>
<evidence type="ECO:0000256" key="2">
    <source>
        <dbReference type="ARBA" id="ARBA00022750"/>
    </source>
</evidence>
<accession>A0A2N9IGS8</accession>
<dbReference type="Gene3D" id="2.170.150.80">
    <property type="entry name" value="NAC domain"/>
    <property type="match status" value="1"/>
</dbReference>
<sequence>MLNVLMESRLPGFIFSPSDEMLINHYLRLKNEGRDSEVQGIAEVDFYRVDPCELPDLSLMKSDNEWFFFHRLDDKQKNSYRVNRANKSGFWKSTGKDRTINSWESGPDNTSSIGIKKTLVFYNGRAPNGVRSNWIMHEYRATGPGQDGFVLCRLSNKTDHKEKDFAYSSPSSTKSIPDKYFSPSSAIISSDGIQETTMFDNQDADSFEVKLDHTNYLMWKFQITGILDAYSLLDHLEDPTSCPPKFVLETQEVNPLHLQWKARDKTLFSLLSSTLSPSAISLVMGQTTASGIWKVILNRYTSISRSSIVNLKRELNSIKKNSDSVTQYLQKIKEARDKLISVELHTLMKTEEDLLKSAVDNSKEIAHMAMVANKHSQPSFNSSSQAQFHGNRGRGRNQQFNNRGRGNGGRFNAQGNFNTRGALDCYQRMNYAYQGRHPPAKLAAMATATPPDSNQTTWISDTGATDHFTPDLHNLPDNQAYTDSQLVSVGNGNQLPISHIGNSQLQTSAYLFKLRKILHVPSMKSNLLSVQRFCRDNHCSFSFNASRFQIRDCHTGKPLYNGLSKDGLYPIHGLSLPFLKSRLSSASNLSSTAQSSFSAPRVSYTACRPDACSKVSEASLWHMRLGHPHTRVLSHALTLPSHPMQTRSKSGIVKKKVLATSTTTNYLQTEPPTYKIASQIPEWRAAMASEFDALQRQHTWSLIPPSNDQNLVGCRWVYKIKRNTDGSVSRYKARLVAKGFHQKAGVDFAETFSPVVKPPTVRIILSLVAQNHWPLRQLDVSNAFLHGFLKENVFMAQPLGFVDSAQPSHVCKLHKSLYGLKQAPRAWFERFTSHLLTLGFTASLADASLFVLHTGSTTVYLLLYVDDIIITGNNSTVVSDVISQLSTTFELQRFRPIATAPTPIATTTPLSTDSNDALSDPTPFRSLVGALQYATFTRPDITFAVNRVCQFMHKPCNAHFVAAKRILRYLKGSLHKGVLFQPGPLALTAFTDADWAGDPSDRRSTSGVVVFLGHNPITWLAKKQHTVSRSSTEAEYRSLATGAAELAWLRQVLCDLKLYLPSAPLIWCDNTSALALASNPVFHGRTKHIEVDYHFVREKVVRGDLLLQFISTHDQLADIFTKALPSTRFHQLCSKLMVLLIDTVIDDFCESRWESESFKGLELEEQQLHVLEPKDVQAVQIPTSASEQHGLPTSTGQMEFQIEDVGMEPEASEQHGLPASTGQMEFQIEDVGMEPEASEQHGLFLMQGGLGLTKPPKDEDWENAKEIYLMDNELSVLPENPRTGIKSLPDSIIRLVSLKRLFLNDCHRFMRLSPKVGELKQLEVLDLEGTEIMDLPQEIEKLTNLTCLEVSFYGYASDGSRRAVQSNAVVPCGVISALSQLEELNINVDPDNERWDACVEAIVNEVCTLKRLETLKFYFPRVELLRHIQRNIPSLLHFRFTVGRHVKRIISRVPLDVEFELEQWERCLKYINGVGVPREIQNVLQHATAFFLDRHATAKKLSNFGVQNMEKLKCLVMGECNEVQVIIDEEDDCNEIVSESSGTEKIVLESLEYLYVYYMKSLRSIWEGSVQKNSLFLLKSLTLRTCPQLTTIFTQGLLANLCNLEELKVEDCPSINSIVSCEISAELKTSDFLPNLKKISLHYMPGLVSISSGLHIARKLECLSFYNCPNLKNPLVEEVSSTDLKKIKGDRSWWEALEWSNGCPDHLDEIFVPINI</sequence>
<keyword evidence="3" id="KW-0805">Transcription regulation</keyword>
<dbReference type="SUPFAM" id="SSF52058">
    <property type="entry name" value="L domain-like"/>
    <property type="match status" value="1"/>
</dbReference>
<keyword evidence="4" id="KW-0238">DNA-binding</keyword>
<keyword evidence="2" id="KW-0378">Hydrolase</keyword>
<evidence type="ECO:0000256" key="6">
    <source>
        <dbReference type="ARBA" id="ARBA00023242"/>
    </source>
</evidence>
<name>A0A2N9IGS8_FAGSY</name>
<feature type="compositionally biased region" description="Low complexity" evidence="7">
    <location>
        <begin position="396"/>
        <end position="414"/>
    </location>
</feature>
<dbReference type="InterPro" id="IPR032675">
    <property type="entry name" value="LRR_dom_sf"/>
</dbReference>
<dbReference type="GO" id="GO:0006355">
    <property type="term" value="P:regulation of DNA-templated transcription"/>
    <property type="evidence" value="ECO:0007669"/>
    <property type="project" value="InterPro"/>
</dbReference>
<dbReference type="InterPro" id="IPR043502">
    <property type="entry name" value="DNA/RNA_pol_sf"/>
</dbReference>
<keyword evidence="6" id="KW-0539">Nucleus</keyword>
<dbReference type="PANTHER" id="PTHR11439:SF455">
    <property type="entry name" value="RLK (RECEPTOR-LIKE PROTEIN KINASE) 8, PUTATIVE-RELATED"/>
    <property type="match status" value="1"/>
</dbReference>
<dbReference type="Pfam" id="PF07727">
    <property type="entry name" value="RVT_2"/>
    <property type="match status" value="1"/>
</dbReference>
<dbReference type="CDD" id="cd09272">
    <property type="entry name" value="RNase_HI_RT_Ty1"/>
    <property type="match status" value="1"/>
</dbReference>
<dbReference type="Pfam" id="PF02365">
    <property type="entry name" value="NAM"/>
    <property type="match status" value="1"/>
</dbReference>
<evidence type="ECO:0000256" key="5">
    <source>
        <dbReference type="ARBA" id="ARBA00023163"/>
    </source>
</evidence>
<dbReference type="GO" id="GO:0004190">
    <property type="term" value="F:aspartic-type endopeptidase activity"/>
    <property type="evidence" value="ECO:0007669"/>
    <property type="project" value="UniProtKB-KW"/>
</dbReference>
<dbReference type="SUPFAM" id="SSF56672">
    <property type="entry name" value="DNA/RNA polymerases"/>
    <property type="match status" value="1"/>
</dbReference>
<dbReference type="Pfam" id="PF23598">
    <property type="entry name" value="LRR_14"/>
    <property type="match status" value="1"/>
</dbReference>
<keyword evidence="2" id="KW-0645">Protease</keyword>
<dbReference type="InterPro" id="IPR003441">
    <property type="entry name" value="NAC-dom"/>
</dbReference>
<evidence type="ECO:0000259" key="8">
    <source>
        <dbReference type="PROSITE" id="PS51005"/>
    </source>
</evidence>
<evidence type="ECO:0000256" key="1">
    <source>
        <dbReference type="ARBA" id="ARBA00022737"/>
    </source>
</evidence>
<evidence type="ECO:0000256" key="3">
    <source>
        <dbReference type="ARBA" id="ARBA00023015"/>
    </source>
</evidence>
<dbReference type="InterPro" id="IPR057135">
    <property type="entry name" value="At4g27190-like_LRR"/>
</dbReference>
<evidence type="ECO:0000256" key="7">
    <source>
        <dbReference type="SAM" id="MobiDB-lite"/>
    </source>
</evidence>
<keyword evidence="2" id="KW-0064">Aspartyl protease</keyword>
<evidence type="ECO:0000313" key="9">
    <source>
        <dbReference type="EMBL" id="SPD24976.1"/>
    </source>
</evidence>
<dbReference type="Pfam" id="PF22936">
    <property type="entry name" value="Pol_BBD"/>
    <property type="match status" value="1"/>
</dbReference>
<dbReference type="InterPro" id="IPR036093">
    <property type="entry name" value="NAC_dom_sf"/>
</dbReference>
<feature type="compositionally biased region" description="Polar residues" evidence="7">
    <location>
        <begin position="376"/>
        <end position="388"/>
    </location>
</feature>
<protein>
    <recommendedName>
        <fullName evidence="8">NAC domain-containing protein</fullName>
    </recommendedName>
</protein>
<dbReference type="PROSITE" id="PS51005">
    <property type="entry name" value="NAC"/>
    <property type="match status" value="1"/>
</dbReference>
<dbReference type="InterPro" id="IPR054722">
    <property type="entry name" value="PolX-like_BBD"/>
</dbReference>
<dbReference type="InterPro" id="IPR013103">
    <property type="entry name" value="RVT_2"/>
</dbReference>
<feature type="region of interest" description="Disordered" evidence="7">
    <location>
        <begin position="376"/>
        <end position="414"/>
    </location>
</feature>
<gene>
    <name evidence="9" type="ORF">FSB_LOCUS52858</name>
</gene>
<evidence type="ECO:0000256" key="4">
    <source>
        <dbReference type="ARBA" id="ARBA00023125"/>
    </source>
</evidence>
<dbReference type="GO" id="GO:0003677">
    <property type="term" value="F:DNA binding"/>
    <property type="evidence" value="ECO:0007669"/>
    <property type="project" value="UniProtKB-KW"/>
</dbReference>
<dbReference type="PANTHER" id="PTHR11439">
    <property type="entry name" value="GAG-POL-RELATED RETROTRANSPOSON"/>
    <property type="match status" value="1"/>
</dbReference>
<dbReference type="Pfam" id="PF14223">
    <property type="entry name" value="Retrotran_gag_2"/>
    <property type="match status" value="1"/>
</dbReference>
<dbReference type="Pfam" id="PF23247">
    <property type="entry name" value="LRR_RPS2"/>
    <property type="match status" value="1"/>
</dbReference>
<feature type="domain" description="NAC" evidence="8">
    <location>
        <begin position="9"/>
        <end position="157"/>
    </location>
</feature>
<dbReference type="EMBL" id="OIVN01006057">
    <property type="protein sequence ID" value="SPD24976.1"/>
    <property type="molecule type" value="Genomic_DNA"/>
</dbReference>
<keyword evidence="1" id="KW-0677">Repeat</keyword>
<dbReference type="InterPro" id="IPR055414">
    <property type="entry name" value="LRR_R13L4/SHOC2-like"/>
</dbReference>
<proteinExistence type="predicted"/>
<dbReference type="SUPFAM" id="SSF101941">
    <property type="entry name" value="NAC domain"/>
    <property type="match status" value="1"/>
</dbReference>